<feature type="transmembrane region" description="Helical" evidence="1">
    <location>
        <begin position="130"/>
        <end position="154"/>
    </location>
</feature>
<keyword evidence="1" id="KW-1133">Transmembrane helix</keyword>
<proteinExistence type="predicted"/>
<gene>
    <name evidence="2" type="ORF">P0Y55_05655</name>
</gene>
<evidence type="ECO:0000313" key="2">
    <source>
        <dbReference type="EMBL" id="WEK55538.1"/>
    </source>
</evidence>
<organism evidence="2 3">
    <name type="scientific">Candidatus Cohnella colombiensis</name>
    <dbReference type="NCBI Taxonomy" id="3121368"/>
    <lineage>
        <taxon>Bacteria</taxon>
        <taxon>Bacillati</taxon>
        <taxon>Bacillota</taxon>
        <taxon>Bacilli</taxon>
        <taxon>Bacillales</taxon>
        <taxon>Paenibacillaceae</taxon>
        <taxon>Cohnella</taxon>
    </lineage>
</organism>
<dbReference type="EMBL" id="CP119317">
    <property type="protein sequence ID" value="WEK55538.1"/>
    <property type="molecule type" value="Genomic_DNA"/>
</dbReference>
<name>A0AA95JBL2_9BACL</name>
<evidence type="ECO:0000256" key="1">
    <source>
        <dbReference type="SAM" id="Phobius"/>
    </source>
</evidence>
<protein>
    <submittedName>
        <fullName evidence="2">Permease</fullName>
    </submittedName>
</protein>
<keyword evidence="1" id="KW-0812">Transmembrane</keyword>
<feature type="transmembrane region" description="Helical" evidence="1">
    <location>
        <begin position="166"/>
        <end position="187"/>
    </location>
</feature>
<keyword evidence="3" id="KW-1185">Reference proteome</keyword>
<evidence type="ECO:0000313" key="3">
    <source>
        <dbReference type="Proteomes" id="UP001178662"/>
    </source>
</evidence>
<dbReference type="AlphaFoldDB" id="A0AA95JBL2"/>
<accession>A0AA95JBL2</accession>
<dbReference type="Proteomes" id="UP001178662">
    <property type="component" value="Chromosome"/>
</dbReference>
<keyword evidence="1" id="KW-0472">Membrane</keyword>
<feature type="transmembrane region" description="Helical" evidence="1">
    <location>
        <begin position="92"/>
        <end position="110"/>
    </location>
</feature>
<feature type="transmembrane region" description="Helical" evidence="1">
    <location>
        <begin position="21"/>
        <end position="43"/>
    </location>
</feature>
<feature type="transmembrane region" description="Helical" evidence="1">
    <location>
        <begin position="63"/>
        <end position="80"/>
    </location>
</feature>
<reference evidence="2" key="1">
    <citation type="submission" date="2023-03" db="EMBL/GenBank/DDBJ databases">
        <title>Andean soil-derived lignocellulolytic bacterial consortium as a source of novel taxa and putative plastic-active enzymes.</title>
        <authorList>
            <person name="Diaz-Garcia L."/>
            <person name="Chuvochina M."/>
            <person name="Feuerriegel G."/>
            <person name="Bunk B."/>
            <person name="Sproer C."/>
            <person name="Streit W.R."/>
            <person name="Rodriguez L.M."/>
            <person name="Overmann J."/>
            <person name="Jimenez D.J."/>
        </authorList>
    </citation>
    <scope>NUCLEOTIDE SEQUENCE</scope>
    <source>
        <strain evidence="2">MAG 2441</strain>
    </source>
</reference>
<sequence length="188" mass="20250">MFAGHFGLAAAVKAKAPKVPLWSLLVATQLMDIAFIPLLATNVETFDEQHGNGYGELVIHADYTHSLVGALILALVAGWIAKRVWGSQAGKIIGAVVFSHWILDLIVHRADMPILPGNLGNLPLLGFGVWKLTNLSIALELLLIIVGVIMYTVYKFRSAPKRSSAILSSIGLSVLLIFLLLNDVGAIF</sequence>